<dbReference type="GeneID" id="19333429"/>
<reference evidence="2 3" key="1">
    <citation type="journal article" date="2012" name="PLoS Pathog.">
        <title>Diverse lifestyles and strategies of plant pathogenesis encoded in the genomes of eighteen Dothideomycetes fungi.</title>
        <authorList>
            <person name="Ohm R.A."/>
            <person name="Feau N."/>
            <person name="Henrissat B."/>
            <person name="Schoch C.L."/>
            <person name="Horwitz B.A."/>
            <person name="Barry K.W."/>
            <person name="Condon B.J."/>
            <person name="Copeland A.C."/>
            <person name="Dhillon B."/>
            <person name="Glaser F."/>
            <person name="Hesse C.N."/>
            <person name="Kosti I."/>
            <person name="LaButti K."/>
            <person name="Lindquist E.A."/>
            <person name="Lucas S."/>
            <person name="Salamov A.A."/>
            <person name="Bradshaw R.E."/>
            <person name="Ciuffetti L."/>
            <person name="Hamelin R.C."/>
            <person name="Kema G.H.J."/>
            <person name="Lawrence C."/>
            <person name="Scott J.A."/>
            <person name="Spatafora J.W."/>
            <person name="Turgeon B.G."/>
            <person name="de Wit P.J.G.M."/>
            <person name="Zhong S."/>
            <person name="Goodwin S.B."/>
            <person name="Grigoriev I.V."/>
        </authorList>
    </citation>
    <scope>NUCLEOTIDE SEQUENCE [LARGE SCALE GENOMIC DNA]</scope>
    <source>
        <strain evidence="2 3">CIRAD86</strain>
    </source>
</reference>
<dbReference type="RefSeq" id="XP_007927598.1">
    <property type="nucleotide sequence ID" value="XM_007929407.1"/>
</dbReference>
<dbReference type="EMBL" id="KB446559">
    <property type="protein sequence ID" value="EME82178.1"/>
    <property type="molecule type" value="Genomic_DNA"/>
</dbReference>
<protein>
    <submittedName>
        <fullName evidence="2">Uncharacterized protein</fullName>
    </submittedName>
</protein>
<sequence length="61" mass="7069">MLGERGVDEGSDEFENGGDEGELDKVDVNQWLTYGYHASQFCALLFSSYLKRWYQPYPLRS</sequence>
<dbReference type="VEuPathDB" id="FungiDB:MYCFIDRAFT_175717"/>
<dbReference type="Proteomes" id="UP000016932">
    <property type="component" value="Unassembled WGS sequence"/>
</dbReference>
<accession>M3AYD3</accession>
<evidence type="ECO:0000313" key="3">
    <source>
        <dbReference type="Proteomes" id="UP000016932"/>
    </source>
</evidence>
<keyword evidence="3" id="KW-1185">Reference proteome</keyword>
<dbReference type="AlphaFoldDB" id="M3AYD3"/>
<organism evidence="2 3">
    <name type="scientific">Pseudocercospora fijiensis (strain CIRAD86)</name>
    <name type="common">Black leaf streak disease fungus</name>
    <name type="synonym">Mycosphaerella fijiensis</name>
    <dbReference type="NCBI Taxonomy" id="383855"/>
    <lineage>
        <taxon>Eukaryota</taxon>
        <taxon>Fungi</taxon>
        <taxon>Dikarya</taxon>
        <taxon>Ascomycota</taxon>
        <taxon>Pezizomycotina</taxon>
        <taxon>Dothideomycetes</taxon>
        <taxon>Dothideomycetidae</taxon>
        <taxon>Mycosphaerellales</taxon>
        <taxon>Mycosphaerellaceae</taxon>
        <taxon>Pseudocercospora</taxon>
    </lineage>
</organism>
<feature type="region of interest" description="Disordered" evidence="1">
    <location>
        <begin position="1"/>
        <end position="22"/>
    </location>
</feature>
<feature type="compositionally biased region" description="Acidic residues" evidence="1">
    <location>
        <begin position="9"/>
        <end position="22"/>
    </location>
</feature>
<evidence type="ECO:0000256" key="1">
    <source>
        <dbReference type="SAM" id="MobiDB-lite"/>
    </source>
</evidence>
<proteinExistence type="predicted"/>
<gene>
    <name evidence="2" type="ORF">MYCFIDRAFT_175717</name>
</gene>
<evidence type="ECO:0000313" key="2">
    <source>
        <dbReference type="EMBL" id="EME82178.1"/>
    </source>
</evidence>
<dbReference type="KEGG" id="pfj:MYCFIDRAFT_175717"/>
<dbReference type="HOGENOM" id="CLU_2923691_0_0_1"/>
<name>M3AYD3_PSEFD</name>